<organism evidence="1 2">
    <name type="scientific">Natribaculum luteum</name>
    <dbReference type="NCBI Taxonomy" id="1586232"/>
    <lineage>
        <taxon>Archaea</taxon>
        <taxon>Methanobacteriati</taxon>
        <taxon>Methanobacteriota</taxon>
        <taxon>Stenosarchaea group</taxon>
        <taxon>Halobacteria</taxon>
        <taxon>Halobacteriales</taxon>
        <taxon>Natrialbaceae</taxon>
        <taxon>Natribaculum</taxon>
    </lineage>
</organism>
<dbReference type="AlphaFoldDB" id="A0ABD5NXF2"/>
<gene>
    <name evidence="1" type="ORF">ACFOZ7_06775</name>
</gene>
<dbReference type="RefSeq" id="WP_246966298.1">
    <property type="nucleotide sequence ID" value="NZ_CP095397.1"/>
</dbReference>
<reference evidence="1 2" key="1">
    <citation type="journal article" date="2014" name="Int. J. Syst. Evol. Microbiol.">
        <title>Complete genome sequence of Corynebacterium casei LMG S-19264T (=DSM 44701T), isolated from a smear-ripened cheese.</title>
        <authorList>
            <consortium name="US DOE Joint Genome Institute (JGI-PGF)"/>
            <person name="Walter F."/>
            <person name="Albersmeier A."/>
            <person name="Kalinowski J."/>
            <person name="Ruckert C."/>
        </authorList>
    </citation>
    <scope>NUCLEOTIDE SEQUENCE [LARGE SCALE GENOMIC DNA]</scope>
    <source>
        <strain evidence="1 2">IBRC-M 10912</strain>
    </source>
</reference>
<sequence>MSRDVKLSRVDSVLEELEYPISREAAADELGDVTLLLADGEANLGGTIARSEGDSFESRDDLEDELYNVLPRRAVGEPYQSEGEG</sequence>
<protein>
    <recommendedName>
        <fullName evidence="3">DUF2795 domain-containing protein</fullName>
    </recommendedName>
</protein>
<dbReference type="Proteomes" id="UP001595821">
    <property type="component" value="Unassembled WGS sequence"/>
</dbReference>
<accession>A0ABD5NXF2</accession>
<evidence type="ECO:0000313" key="1">
    <source>
        <dbReference type="EMBL" id="MFC4246700.1"/>
    </source>
</evidence>
<evidence type="ECO:0008006" key="3">
    <source>
        <dbReference type="Google" id="ProtNLM"/>
    </source>
</evidence>
<dbReference type="GeneID" id="71854208"/>
<dbReference type="Pfam" id="PF19102">
    <property type="entry name" value="DUF5789"/>
    <property type="match status" value="1"/>
</dbReference>
<dbReference type="InterPro" id="IPR043899">
    <property type="entry name" value="DUF5789"/>
</dbReference>
<evidence type="ECO:0000313" key="2">
    <source>
        <dbReference type="Proteomes" id="UP001595821"/>
    </source>
</evidence>
<comment type="caution">
    <text evidence="1">The sequence shown here is derived from an EMBL/GenBank/DDBJ whole genome shotgun (WGS) entry which is preliminary data.</text>
</comment>
<dbReference type="EMBL" id="JBHSDJ010000016">
    <property type="protein sequence ID" value="MFC4246700.1"/>
    <property type="molecule type" value="Genomic_DNA"/>
</dbReference>
<proteinExistence type="predicted"/>
<name>A0ABD5NXF2_9EURY</name>